<evidence type="ECO:0000256" key="6">
    <source>
        <dbReference type="PIRSR" id="PIRSR005096-1"/>
    </source>
</evidence>
<evidence type="ECO:0000256" key="5">
    <source>
        <dbReference type="PIRNR" id="PIRNR005096"/>
    </source>
</evidence>
<accession>A0A1T4Q314</accession>
<evidence type="ECO:0000256" key="8">
    <source>
        <dbReference type="PIRSR" id="PIRSR005096-3"/>
    </source>
</evidence>
<dbReference type="InterPro" id="IPR015443">
    <property type="entry name" value="Aldose_1-epimerase"/>
</dbReference>
<dbReference type="AlphaFoldDB" id="A0A1T4Q314"/>
<dbReference type="Gene3D" id="2.70.98.10">
    <property type="match status" value="1"/>
</dbReference>
<proteinExistence type="inferred from homology"/>
<dbReference type="EMBL" id="FUWY01000008">
    <property type="protein sequence ID" value="SJZ98192.1"/>
    <property type="molecule type" value="Genomic_DNA"/>
</dbReference>
<name>A0A1T4Q314_9FIRM</name>
<feature type="binding site" evidence="7">
    <location>
        <position position="241"/>
    </location>
    <ligand>
        <name>beta-D-galactose</name>
        <dbReference type="ChEBI" id="CHEBI:27667"/>
    </ligand>
</feature>
<feature type="binding site" evidence="8">
    <location>
        <begin position="74"/>
        <end position="75"/>
    </location>
    <ligand>
        <name>beta-D-galactose</name>
        <dbReference type="ChEBI" id="CHEBI:27667"/>
    </ligand>
</feature>
<dbReference type="STRING" id="118967.SAMN02745191_2293"/>
<dbReference type="SUPFAM" id="SSF74650">
    <property type="entry name" value="Galactose mutarotase-like"/>
    <property type="match status" value="1"/>
</dbReference>
<feature type="active site" description="Proton acceptor" evidence="6">
    <location>
        <position position="303"/>
    </location>
</feature>
<dbReference type="OrthoDB" id="9779408at2"/>
<keyword evidence="4 5" id="KW-0119">Carbohydrate metabolism</keyword>
<evidence type="ECO:0000256" key="2">
    <source>
        <dbReference type="ARBA" id="ARBA00006206"/>
    </source>
</evidence>
<dbReference type="UniPathway" id="UPA00242"/>
<dbReference type="GO" id="GO:0030246">
    <property type="term" value="F:carbohydrate binding"/>
    <property type="evidence" value="ECO:0007669"/>
    <property type="project" value="InterPro"/>
</dbReference>
<dbReference type="Pfam" id="PF01263">
    <property type="entry name" value="Aldose_epim"/>
    <property type="match status" value="1"/>
</dbReference>
<keyword evidence="3 5" id="KW-0413">Isomerase</keyword>
<reference evidence="10" key="1">
    <citation type="submission" date="2017-02" db="EMBL/GenBank/DDBJ databases">
        <authorList>
            <person name="Varghese N."/>
            <person name="Submissions S."/>
        </authorList>
    </citation>
    <scope>NUCLEOTIDE SEQUENCE [LARGE SCALE GENOMIC DNA]</scope>
    <source>
        <strain evidence="10">ATCC 25662</strain>
    </source>
</reference>
<dbReference type="PANTHER" id="PTHR10091">
    <property type="entry name" value="ALDOSE-1-EPIMERASE"/>
    <property type="match status" value="1"/>
</dbReference>
<dbReference type="PIRSF" id="PIRSF005096">
    <property type="entry name" value="GALM"/>
    <property type="match status" value="1"/>
</dbReference>
<dbReference type="Proteomes" id="UP000243297">
    <property type="component" value="Unassembled WGS sequence"/>
</dbReference>
<dbReference type="GO" id="GO:0033499">
    <property type="term" value="P:galactose catabolic process via UDP-galactose, Leloir pathway"/>
    <property type="evidence" value="ECO:0007669"/>
    <property type="project" value="TreeGrafter"/>
</dbReference>
<evidence type="ECO:0000256" key="4">
    <source>
        <dbReference type="ARBA" id="ARBA00023277"/>
    </source>
</evidence>
<sequence length="336" mass="38021">MEMKSFGLTSFNQEATLYTIENDTIQMSVTDYGATLVSLVIKDKGIDVVQGFTNVQGYQSQVKYMGQTIGRVCNRIGKGEFELNGKTYHVPINNNGNSLHGGEFGFDTKMWKAHGGEDSIAFEYVSPHMEEGYPGNVRVKVTYELIENGFNYIVDAQSDEDTLLNVTNHSFFNLDGPTSKTAMEHEVKINATQFAGVDADGCTHEDVYDVKKTAFDFTSFKPIGKDINNQEEQLLNGNGYDHHFLVDGEGFREFARCKGKEIEMTVLSDLPGFHMYTSNFLEGNYTDTKENGEFPRRSSICFETQFYPNAIQTKNQIQPIIRKGEVWHHKTQFIFN</sequence>
<dbReference type="RefSeq" id="WP_078712679.1">
    <property type="nucleotide sequence ID" value="NZ_FUWY01000008.1"/>
</dbReference>
<dbReference type="InterPro" id="IPR014718">
    <property type="entry name" value="GH-type_carb-bd"/>
</dbReference>
<evidence type="ECO:0000256" key="3">
    <source>
        <dbReference type="ARBA" id="ARBA00023235"/>
    </source>
</evidence>
<gene>
    <name evidence="9" type="ORF">SAMN02745191_2293</name>
</gene>
<dbReference type="InterPro" id="IPR011013">
    <property type="entry name" value="Gal_mutarotase_sf_dom"/>
</dbReference>
<dbReference type="CDD" id="cd09019">
    <property type="entry name" value="galactose_mutarotase_like"/>
    <property type="match status" value="1"/>
</dbReference>
<evidence type="ECO:0000256" key="1">
    <source>
        <dbReference type="ARBA" id="ARBA00005028"/>
    </source>
</evidence>
<dbReference type="PANTHER" id="PTHR10091:SF0">
    <property type="entry name" value="GALACTOSE MUTAROTASE"/>
    <property type="match status" value="1"/>
</dbReference>
<dbReference type="InterPro" id="IPR047215">
    <property type="entry name" value="Galactose_mutarotase-like"/>
</dbReference>
<comment type="pathway">
    <text evidence="1 5">Carbohydrate metabolism; hexose metabolism.</text>
</comment>
<evidence type="ECO:0000313" key="10">
    <source>
        <dbReference type="Proteomes" id="UP000243297"/>
    </source>
</evidence>
<protein>
    <recommendedName>
        <fullName evidence="5">Aldose 1-epimerase</fullName>
        <ecNumber evidence="5">5.1.3.3</ecNumber>
    </recommendedName>
</protein>
<feature type="active site" description="Proton donor" evidence="6">
    <location>
        <position position="169"/>
    </location>
</feature>
<comment type="catalytic activity">
    <reaction evidence="5">
        <text>alpha-D-glucose = beta-D-glucose</text>
        <dbReference type="Rhea" id="RHEA:10264"/>
        <dbReference type="ChEBI" id="CHEBI:15903"/>
        <dbReference type="ChEBI" id="CHEBI:17925"/>
        <dbReference type="EC" id="5.1.3.3"/>
    </reaction>
</comment>
<comment type="similarity">
    <text evidence="2 5">Belongs to the aldose epimerase family.</text>
</comment>
<dbReference type="EC" id="5.1.3.3" evidence="5"/>
<organism evidence="9 10">
    <name type="scientific">Anaerorhabdus furcosa</name>
    <dbReference type="NCBI Taxonomy" id="118967"/>
    <lineage>
        <taxon>Bacteria</taxon>
        <taxon>Bacillati</taxon>
        <taxon>Bacillota</taxon>
        <taxon>Erysipelotrichia</taxon>
        <taxon>Erysipelotrichales</taxon>
        <taxon>Erysipelotrichaceae</taxon>
        <taxon>Anaerorhabdus</taxon>
    </lineage>
</organism>
<evidence type="ECO:0000256" key="7">
    <source>
        <dbReference type="PIRSR" id="PIRSR005096-2"/>
    </source>
</evidence>
<keyword evidence="10" id="KW-1185">Reference proteome</keyword>
<evidence type="ECO:0000313" key="9">
    <source>
        <dbReference type="EMBL" id="SJZ98192.1"/>
    </source>
</evidence>
<dbReference type="GO" id="GO:0006006">
    <property type="term" value="P:glucose metabolic process"/>
    <property type="evidence" value="ECO:0007669"/>
    <property type="project" value="TreeGrafter"/>
</dbReference>
<dbReference type="GO" id="GO:0004034">
    <property type="term" value="F:aldose 1-epimerase activity"/>
    <property type="evidence" value="ECO:0007669"/>
    <property type="project" value="UniProtKB-EC"/>
</dbReference>
<dbReference type="InterPro" id="IPR008183">
    <property type="entry name" value="Aldose_1/G6P_1-epimerase"/>
</dbReference>